<evidence type="ECO:0000313" key="9">
    <source>
        <dbReference type="Proteomes" id="UP000076738"/>
    </source>
</evidence>
<dbReference type="NCBIfam" id="TIGR00687">
    <property type="entry name" value="pyridox_kin"/>
    <property type="match status" value="1"/>
</dbReference>
<comment type="similarity">
    <text evidence="1">Belongs to the pyridoxine kinase family.</text>
</comment>
<evidence type="ECO:0000256" key="2">
    <source>
        <dbReference type="ARBA" id="ARBA00012104"/>
    </source>
</evidence>
<proteinExistence type="inferred from homology"/>
<dbReference type="InterPro" id="IPR013749">
    <property type="entry name" value="PM/HMP-P_kinase-1"/>
</dbReference>
<evidence type="ECO:0000256" key="6">
    <source>
        <dbReference type="ARBA" id="ARBA00022840"/>
    </source>
</evidence>
<dbReference type="PANTHER" id="PTHR10534">
    <property type="entry name" value="PYRIDOXAL KINASE"/>
    <property type="match status" value="1"/>
</dbReference>
<protein>
    <recommendedName>
        <fullName evidence="2">pyridoxal kinase</fullName>
        <ecNumber evidence="2">2.7.1.35</ecNumber>
    </recommendedName>
</protein>
<gene>
    <name evidence="8" type="ORF">CALVIDRAFT_540506</name>
</gene>
<dbReference type="Pfam" id="PF08543">
    <property type="entry name" value="Phos_pyr_kin"/>
    <property type="match status" value="1"/>
</dbReference>
<dbReference type="InterPro" id="IPR004625">
    <property type="entry name" value="PyrdxlKinase"/>
</dbReference>
<name>A0A167IPT8_CALVF</name>
<dbReference type="GO" id="GO:0005524">
    <property type="term" value="F:ATP binding"/>
    <property type="evidence" value="ECO:0007669"/>
    <property type="project" value="UniProtKB-KW"/>
</dbReference>
<reference evidence="8 9" key="1">
    <citation type="journal article" date="2016" name="Mol. Biol. Evol.">
        <title>Comparative Genomics of Early-Diverging Mushroom-Forming Fungi Provides Insights into the Origins of Lignocellulose Decay Capabilities.</title>
        <authorList>
            <person name="Nagy L.G."/>
            <person name="Riley R."/>
            <person name="Tritt A."/>
            <person name="Adam C."/>
            <person name="Daum C."/>
            <person name="Floudas D."/>
            <person name="Sun H."/>
            <person name="Yadav J.S."/>
            <person name="Pangilinan J."/>
            <person name="Larsson K.H."/>
            <person name="Matsuura K."/>
            <person name="Barry K."/>
            <person name="Labutti K."/>
            <person name="Kuo R."/>
            <person name="Ohm R.A."/>
            <person name="Bhattacharya S.S."/>
            <person name="Shirouzu T."/>
            <person name="Yoshinaga Y."/>
            <person name="Martin F.M."/>
            <person name="Grigoriev I.V."/>
            <person name="Hibbett D.S."/>
        </authorList>
    </citation>
    <scope>NUCLEOTIDE SEQUENCE [LARGE SCALE GENOMIC DNA]</scope>
    <source>
        <strain evidence="8 9">TUFC12733</strain>
    </source>
</reference>
<accession>A0A167IPT8</accession>
<keyword evidence="5 8" id="KW-0418">Kinase</keyword>
<dbReference type="GO" id="GO:0009443">
    <property type="term" value="P:pyridoxal 5'-phosphate salvage"/>
    <property type="evidence" value="ECO:0007669"/>
    <property type="project" value="InterPro"/>
</dbReference>
<keyword evidence="3" id="KW-0808">Transferase</keyword>
<dbReference type="AlphaFoldDB" id="A0A167IPT8"/>
<evidence type="ECO:0000256" key="5">
    <source>
        <dbReference type="ARBA" id="ARBA00022777"/>
    </source>
</evidence>
<evidence type="ECO:0000259" key="7">
    <source>
        <dbReference type="Pfam" id="PF08543"/>
    </source>
</evidence>
<dbReference type="CDD" id="cd01173">
    <property type="entry name" value="pyridoxal_pyridoxamine_kinase"/>
    <property type="match status" value="1"/>
</dbReference>
<dbReference type="STRING" id="1330018.A0A167IPT8"/>
<dbReference type="GO" id="GO:0005829">
    <property type="term" value="C:cytosol"/>
    <property type="evidence" value="ECO:0007669"/>
    <property type="project" value="TreeGrafter"/>
</dbReference>
<evidence type="ECO:0000313" key="8">
    <source>
        <dbReference type="EMBL" id="KZO92842.1"/>
    </source>
</evidence>
<keyword evidence="9" id="KW-1185">Reference proteome</keyword>
<evidence type="ECO:0000256" key="3">
    <source>
        <dbReference type="ARBA" id="ARBA00022679"/>
    </source>
</evidence>
<evidence type="ECO:0000256" key="1">
    <source>
        <dbReference type="ARBA" id="ARBA00008805"/>
    </source>
</evidence>
<organism evidence="8 9">
    <name type="scientific">Calocera viscosa (strain TUFC12733)</name>
    <dbReference type="NCBI Taxonomy" id="1330018"/>
    <lineage>
        <taxon>Eukaryota</taxon>
        <taxon>Fungi</taxon>
        <taxon>Dikarya</taxon>
        <taxon>Basidiomycota</taxon>
        <taxon>Agaricomycotina</taxon>
        <taxon>Dacrymycetes</taxon>
        <taxon>Dacrymycetales</taxon>
        <taxon>Dacrymycetaceae</taxon>
        <taxon>Calocera</taxon>
    </lineage>
</organism>
<dbReference type="PANTHER" id="PTHR10534:SF2">
    <property type="entry name" value="PYRIDOXAL KINASE"/>
    <property type="match status" value="1"/>
</dbReference>
<dbReference type="SUPFAM" id="SSF53613">
    <property type="entry name" value="Ribokinase-like"/>
    <property type="match status" value="1"/>
</dbReference>
<evidence type="ECO:0000256" key="4">
    <source>
        <dbReference type="ARBA" id="ARBA00022741"/>
    </source>
</evidence>
<dbReference type="InterPro" id="IPR029056">
    <property type="entry name" value="Ribokinase-like"/>
</dbReference>
<keyword evidence="4" id="KW-0547">Nucleotide-binding</keyword>
<dbReference type="Gene3D" id="3.40.1190.20">
    <property type="match status" value="1"/>
</dbReference>
<keyword evidence="6" id="KW-0067">ATP-binding</keyword>
<dbReference type="EMBL" id="KV417306">
    <property type="protein sequence ID" value="KZO92842.1"/>
    <property type="molecule type" value="Genomic_DNA"/>
</dbReference>
<dbReference type="EC" id="2.7.1.35" evidence="2"/>
<dbReference type="Proteomes" id="UP000076738">
    <property type="component" value="Unassembled WGS sequence"/>
</dbReference>
<dbReference type="GO" id="GO:0008478">
    <property type="term" value="F:pyridoxal kinase activity"/>
    <property type="evidence" value="ECO:0007669"/>
    <property type="project" value="UniProtKB-EC"/>
</dbReference>
<feature type="domain" description="Pyridoxamine kinase/Phosphomethylpyrimidine kinase" evidence="7">
    <location>
        <begin position="97"/>
        <end position="181"/>
    </location>
</feature>
<sequence>MDTHNRVLSIQSHVCSGYVGNRAATFPLQLLGYDVDVVNTVQFSNHSGYGRLKGTRTDADQLGSILLGLEENGLLRMGRLLTGYVPGAAALMVVADLARKLRARNPELIYLLDPVMGDDNKIYVAPECVPIYKDLLDCATIITPNWFEVELLTGVKLDSPAAIQEALRILHVQHGVPHVVISSLLPTPEISASLPPSTRGDLQPNGVSSSSPYAGDTQLVVCSSLLPEAERSGGSVSIVHVGNVKRIRGYFSGVGDLFSALVLAHFPSPSDPPPQEPDTPLSRATALATSSVQGILVSTHHYVQSLPEAERPETDQELDLKDAERRVMRMRARELRLIQGKDYILNPGQEGKGEGRMIRWDGFWNSEEGERAGRFSQGG</sequence>
<dbReference type="OrthoDB" id="2104723at2759"/>